<keyword evidence="7" id="KW-1185">Reference proteome</keyword>
<reference evidence="6" key="1">
    <citation type="journal article" date="2024" name="Antonie Van Leeuwenhoek">
        <title>Bradyrhizobium ontarionense sp. nov., a novel bacterial symbiont isolated from Aeschynomene indica (Indian jointvetch), harbours photosynthesis, nitrogen fixation and nitrous oxide (N2O) reductase genes.</title>
        <authorList>
            <person name="Bromfield E.S.P."/>
            <person name="Cloutier S."/>
        </authorList>
    </citation>
    <scope>NUCLEOTIDE SEQUENCE</scope>
    <source>
        <strain evidence="6">A19</strain>
    </source>
</reference>
<dbReference type="InterPro" id="IPR036271">
    <property type="entry name" value="Tet_transcr_reg_TetR-rel_C_sf"/>
</dbReference>
<dbReference type="InterPro" id="IPR050109">
    <property type="entry name" value="HTH-type_TetR-like_transc_reg"/>
</dbReference>
<evidence type="ECO:0000256" key="2">
    <source>
        <dbReference type="ARBA" id="ARBA00023125"/>
    </source>
</evidence>
<gene>
    <name evidence="6" type="ORF">LQG66_01680</name>
</gene>
<dbReference type="PANTHER" id="PTHR30055:SF151">
    <property type="entry name" value="TRANSCRIPTIONAL REGULATORY PROTEIN"/>
    <property type="match status" value="1"/>
</dbReference>
<evidence type="ECO:0000256" key="3">
    <source>
        <dbReference type="ARBA" id="ARBA00023163"/>
    </source>
</evidence>
<organism evidence="6 7">
    <name type="scientific">Bradyrhizobium ontarionense</name>
    <dbReference type="NCBI Taxonomy" id="2898149"/>
    <lineage>
        <taxon>Bacteria</taxon>
        <taxon>Pseudomonadati</taxon>
        <taxon>Pseudomonadota</taxon>
        <taxon>Alphaproteobacteria</taxon>
        <taxon>Hyphomicrobiales</taxon>
        <taxon>Nitrobacteraceae</taxon>
        <taxon>Bradyrhizobium</taxon>
    </lineage>
</organism>
<proteinExistence type="predicted"/>
<evidence type="ECO:0000256" key="1">
    <source>
        <dbReference type="ARBA" id="ARBA00023015"/>
    </source>
</evidence>
<dbReference type="InterPro" id="IPR001647">
    <property type="entry name" value="HTH_TetR"/>
</dbReference>
<keyword evidence="2 4" id="KW-0238">DNA-binding</keyword>
<evidence type="ECO:0000256" key="4">
    <source>
        <dbReference type="PROSITE-ProRule" id="PRU00335"/>
    </source>
</evidence>
<dbReference type="Pfam" id="PF00440">
    <property type="entry name" value="TetR_N"/>
    <property type="match status" value="1"/>
</dbReference>
<dbReference type="Gene3D" id="1.10.357.10">
    <property type="entry name" value="Tetracycline Repressor, domain 2"/>
    <property type="match status" value="1"/>
</dbReference>
<evidence type="ECO:0000313" key="7">
    <source>
        <dbReference type="Proteomes" id="UP001431010"/>
    </source>
</evidence>
<dbReference type="Proteomes" id="UP001431010">
    <property type="component" value="Chromosome"/>
</dbReference>
<dbReference type="SUPFAM" id="SSF46689">
    <property type="entry name" value="Homeodomain-like"/>
    <property type="match status" value="1"/>
</dbReference>
<sequence length="216" mass="23743">MTAKRLNLTRDAIIDKALDLIEQDGLDRLSTRALGKSLGVQAMSLYHYVPSKDALLDDVTARLAAMIVIPEPSENWRGDLETIARSYIAIARTHPRAYPLLAGRRFNSRETLPILEQVFSIFGAAGLPPDGIAAAFRLLGYFMNGAGMAEMATREATRRSDFQLPDPDFLADYPLARQVVPHLALDELNGIFEKGLKAILDSIENDPARKPKIAAA</sequence>
<dbReference type="PRINTS" id="PR00455">
    <property type="entry name" value="HTHTETR"/>
</dbReference>
<dbReference type="PROSITE" id="PS50977">
    <property type="entry name" value="HTH_TETR_2"/>
    <property type="match status" value="1"/>
</dbReference>
<keyword evidence="1" id="KW-0805">Transcription regulation</keyword>
<evidence type="ECO:0000259" key="5">
    <source>
        <dbReference type="PROSITE" id="PS50977"/>
    </source>
</evidence>
<evidence type="ECO:0000313" key="6">
    <source>
        <dbReference type="EMBL" id="UFZ05057.1"/>
    </source>
</evidence>
<accession>A0ABY3RD72</accession>
<dbReference type="Pfam" id="PF02909">
    <property type="entry name" value="TetR_C_1"/>
    <property type="match status" value="1"/>
</dbReference>
<name>A0ABY3RD72_9BRAD</name>
<feature type="DNA-binding region" description="H-T-H motif" evidence="4">
    <location>
        <begin position="30"/>
        <end position="49"/>
    </location>
</feature>
<dbReference type="EMBL" id="CP088156">
    <property type="protein sequence ID" value="UFZ05057.1"/>
    <property type="molecule type" value="Genomic_DNA"/>
</dbReference>
<dbReference type="InterPro" id="IPR009057">
    <property type="entry name" value="Homeodomain-like_sf"/>
</dbReference>
<dbReference type="RefSeq" id="WP_231322721.1">
    <property type="nucleotide sequence ID" value="NZ_CP088156.1"/>
</dbReference>
<feature type="domain" description="HTH tetR-type" evidence="5">
    <location>
        <begin position="7"/>
        <end position="67"/>
    </location>
</feature>
<dbReference type="Gene3D" id="1.10.10.60">
    <property type="entry name" value="Homeodomain-like"/>
    <property type="match status" value="1"/>
</dbReference>
<dbReference type="PANTHER" id="PTHR30055">
    <property type="entry name" value="HTH-TYPE TRANSCRIPTIONAL REGULATOR RUTR"/>
    <property type="match status" value="1"/>
</dbReference>
<dbReference type="InterPro" id="IPR004111">
    <property type="entry name" value="Repressor_TetR_C"/>
</dbReference>
<protein>
    <submittedName>
        <fullName evidence="6">TetR/AcrR family transcriptional regulator C-terminal domain-containing protein</fullName>
    </submittedName>
</protein>
<dbReference type="SUPFAM" id="SSF48498">
    <property type="entry name" value="Tetracyclin repressor-like, C-terminal domain"/>
    <property type="match status" value="1"/>
</dbReference>
<keyword evidence="3" id="KW-0804">Transcription</keyword>